<proteinExistence type="predicted"/>
<comment type="caution">
    <text evidence="1">The sequence shown here is derived from an EMBL/GenBank/DDBJ whole genome shotgun (WGS) entry which is preliminary data.</text>
</comment>
<dbReference type="Proteomes" id="UP000070533">
    <property type="component" value="Unassembled WGS sequence"/>
</dbReference>
<dbReference type="EMBL" id="LRQG01000092">
    <property type="protein sequence ID" value="KXA39411.1"/>
    <property type="molecule type" value="Genomic_DNA"/>
</dbReference>
<keyword evidence="2" id="KW-1185">Reference proteome</keyword>
<dbReference type="AlphaFoldDB" id="A0A133Q949"/>
<dbReference type="PATRIC" id="fig|28128.5.peg.1270"/>
<reference evidence="2" key="1">
    <citation type="submission" date="2016-01" db="EMBL/GenBank/DDBJ databases">
        <authorList>
            <person name="Mitreva M."/>
            <person name="Pepin K.H."/>
            <person name="Mihindukulasuriya K.A."/>
            <person name="Fulton R."/>
            <person name="Fronick C."/>
            <person name="O'Laughlin M."/>
            <person name="Miner T."/>
            <person name="Herter B."/>
            <person name="Rosa B.A."/>
            <person name="Cordes M."/>
            <person name="Tomlinson C."/>
            <person name="Wollam A."/>
            <person name="Palsikar V.B."/>
            <person name="Mardis E.R."/>
            <person name="Wilson R.K."/>
        </authorList>
    </citation>
    <scope>NUCLEOTIDE SEQUENCE [LARGE SCALE GENOMIC DNA]</scope>
    <source>
        <strain evidence="2">MJR7716</strain>
    </source>
</reference>
<name>A0A133Q949_9BACT</name>
<dbReference type="STRING" id="28128.HMPREF3226_01246"/>
<sequence length="79" mass="9395">MKRSAVFFSCENYQFAKAELFLFKRSAFTLQYLSFCEMVCKQLIYDRLPYCNFPLIIAVFFTPLACRRNGQVGFRVLQR</sequence>
<accession>A0A133Q949</accession>
<protein>
    <submittedName>
        <fullName evidence="1">Uncharacterized protein</fullName>
    </submittedName>
</protein>
<evidence type="ECO:0000313" key="1">
    <source>
        <dbReference type="EMBL" id="KXA39411.1"/>
    </source>
</evidence>
<evidence type="ECO:0000313" key="2">
    <source>
        <dbReference type="Proteomes" id="UP000070533"/>
    </source>
</evidence>
<gene>
    <name evidence="1" type="ORF">HMPREF3226_01246</name>
</gene>
<organism evidence="1 2">
    <name type="scientific">Prevotella corporis</name>
    <dbReference type="NCBI Taxonomy" id="28128"/>
    <lineage>
        <taxon>Bacteria</taxon>
        <taxon>Pseudomonadati</taxon>
        <taxon>Bacteroidota</taxon>
        <taxon>Bacteroidia</taxon>
        <taxon>Bacteroidales</taxon>
        <taxon>Prevotellaceae</taxon>
        <taxon>Prevotella</taxon>
    </lineage>
</organism>